<comment type="similarity">
    <text evidence="17">Belongs to the NnrD/CARKD family.</text>
</comment>
<evidence type="ECO:0000256" key="8">
    <source>
        <dbReference type="ARBA" id="ARBA00022857"/>
    </source>
</evidence>
<feature type="binding site" evidence="17">
    <location>
        <position position="374"/>
    </location>
    <ligand>
        <name>(6S)-NADPHX</name>
        <dbReference type="ChEBI" id="CHEBI:64076"/>
    </ligand>
</feature>
<evidence type="ECO:0000259" key="20">
    <source>
        <dbReference type="PROSITE" id="PS51383"/>
    </source>
</evidence>
<accession>A0ABP9AGX9</accession>
<evidence type="ECO:0000256" key="7">
    <source>
        <dbReference type="ARBA" id="ARBA00022840"/>
    </source>
</evidence>
<dbReference type="Gene3D" id="3.40.1190.20">
    <property type="match status" value="1"/>
</dbReference>
<feature type="binding site" evidence="18">
    <location>
        <position position="164"/>
    </location>
    <ligand>
        <name>(6S)-NADPHX</name>
        <dbReference type="ChEBI" id="CHEBI:64076"/>
    </ligand>
</feature>
<dbReference type="HAMAP" id="MF_01966">
    <property type="entry name" value="NADHX_epimerase"/>
    <property type="match status" value="1"/>
</dbReference>
<keyword evidence="7 17" id="KW-0067">ATP-binding</keyword>
<feature type="domain" description="YjeF N-terminal" evidence="21">
    <location>
        <begin position="18"/>
        <end position="221"/>
    </location>
</feature>
<evidence type="ECO:0000256" key="2">
    <source>
        <dbReference type="ARBA" id="ARBA00000909"/>
    </source>
</evidence>
<protein>
    <recommendedName>
        <fullName evidence="19">Bifunctional NAD(P)H-hydrate repair enzyme</fullName>
    </recommendedName>
    <alternativeName>
        <fullName evidence="19">Nicotinamide nucleotide repair protein</fullName>
    </alternativeName>
    <domain>
        <recommendedName>
            <fullName evidence="19">ADP-dependent (S)-NAD(P)H-hydrate dehydratase</fullName>
            <ecNumber evidence="19">4.2.1.136</ecNumber>
        </recommendedName>
        <alternativeName>
            <fullName evidence="19">ADP-dependent NAD(P)HX dehydratase</fullName>
        </alternativeName>
    </domain>
    <domain>
        <recommendedName>
            <fullName evidence="19">NAD(P)H-hydrate epimerase</fullName>
            <ecNumber evidence="19">5.1.99.6</ecNumber>
        </recommendedName>
    </domain>
</protein>
<dbReference type="PIRSF" id="PIRSF017184">
    <property type="entry name" value="Nnr"/>
    <property type="match status" value="1"/>
</dbReference>
<dbReference type="InterPro" id="IPR030677">
    <property type="entry name" value="Nnr"/>
</dbReference>
<proteinExistence type="inferred from homology"/>
<dbReference type="EC" id="5.1.99.6" evidence="19"/>
<dbReference type="Proteomes" id="UP001499959">
    <property type="component" value="Unassembled WGS sequence"/>
</dbReference>
<evidence type="ECO:0000256" key="1">
    <source>
        <dbReference type="ARBA" id="ARBA00000013"/>
    </source>
</evidence>
<evidence type="ECO:0000256" key="17">
    <source>
        <dbReference type="HAMAP-Rule" id="MF_01965"/>
    </source>
</evidence>
<comment type="function">
    <text evidence="17">Catalyzes the dehydration of the S-form of NAD(P)HX at the expense of ADP, which is converted to AMP. Together with NAD(P)HX epimerase, which catalyzes the epimerization of the S- and R-forms, the enzyme allows the repair of both epimers of NAD(P)HX, a damaged form of NAD(P)H that is a result of enzymatic or heat-dependent hydration.</text>
</comment>
<evidence type="ECO:0000256" key="5">
    <source>
        <dbReference type="ARBA" id="ARBA00022723"/>
    </source>
</evidence>
<dbReference type="PANTHER" id="PTHR12592:SF0">
    <property type="entry name" value="ATP-DEPENDENT (S)-NAD(P)H-HYDRATE DEHYDRATASE"/>
    <property type="match status" value="1"/>
</dbReference>
<comment type="cofactor">
    <cofactor evidence="18 19">
        <name>K(+)</name>
        <dbReference type="ChEBI" id="CHEBI:29103"/>
    </cofactor>
    <text evidence="18 19">Binds 1 potassium ion per subunit.</text>
</comment>
<dbReference type="RefSeq" id="WP_345301341.1">
    <property type="nucleotide sequence ID" value="NZ_BAABJE010000001.1"/>
</dbReference>
<dbReference type="InterPro" id="IPR000631">
    <property type="entry name" value="CARKD"/>
</dbReference>
<dbReference type="EC" id="4.2.1.136" evidence="19"/>
<comment type="catalytic activity">
    <reaction evidence="2 18 19">
        <text>(6R)-NADPHX = (6S)-NADPHX</text>
        <dbReference type="Rhea" id="RHEA:32227"/>
        <dbReference type="ChEBI" id="CHEBI:64076"/>
        <dbReference type="ChEBI" id="CHEBI:64077"/>
        <dbReference type="EC" id="5.1.99.6"/>
    </reaction>
</comment>
<keyword evidence="11 18" id="KW-0413">Isomerase</keyword>
<feature type="binding site" evidence="18">
    <location>
        <position position="67"/>
    </location>
    <ligand>
        <name>K(+)</name>
        <dbReference type="ChEBI" id="CHEBI:29103"/>
    </ligand>
</feature>
<evidence type="ECO:0000256" key="12">
    <source>
        <dbReference type="ARBA" id="ARBA00023239"/>
    </source>
</evidence>
<comment type="caution">
    <text evidence="18">Lacks conserved residue(s) required for the propagation of feature annotation.</text>
</comment>
<comment type="caution">
    <text evidence="22">The sequence shown here is derived from an EMBL/GenBank/DDBJ whole genome shotgun (WGS) entry which is preliminary data.</text>
</comment>
<feature type="binding site" evidence="17">
    <location>
        <position position="266"/>
    </location>
    <ligand>
        <name>(6S)-NADPHX</name>
        <dbReference type="ChEBI" id="CHEBI:64076"/>
    </ligand>
</feature>
<dbReference type="InterPro" id="IPR029056">
    <property type="entry name" value="Ribokinase-like"/>
</dbReference>
<comment type="subunit">
    <text evidence="17">Homotetramer.</text>
</comment>
<comment type="similarity">
    <text evidence="3 19">In the N-terminal section; belongs to the NnrE/AIBP family.</text>
</comment>
<dbReference type="HAMAP" id="MF_01965">
    <property type="entry name" value="NADHX_dehydratase"/>
    <property type="match status" value="1"/>
</dbReference>
<feature type="binding site" evidence="18">
    <location>
        <position position="130"/>
    </location>
    <ligand>
        <name>K(+)</name>
        <dbReference type="ChEBI" id="CHEBI:29103"/>
    </ligand>
</feature>
<reference evidence="23" key="1">
    <citation type="journal article" date="2019" name="Int. J. Syst. Evol. Microbiol.">
        <title>The Global Catalogue of Microorganisms (GCM) 10K type strain sequencing project: providing services to taxonomists for standard genome sequencing and annotation.</title>
        <authorList>
            <consortium name="The Broad Institute Genomics Platform"/>
            <consortium name="The Broad Institute Genome Sequencing Center for Infectious Disease"/>
            <person name="Wu L."/>
            <person name="Ma J."/>
        </authorList>
    </citation>
    <scope>NUCLEOTIDE SEQUENCE [LARGE SCALE GENOMIC DNA]</scope>
    <source>
        <strain evidence="23">JCM 18204</strain>
    </source>
</reference>
<dbReference type="Pfam" id="PF03853">
    <property type="entry name" value="YjeF_N"/>
    <property type="match status" value="1"/>
</dbReference>
<dbReference type="InterPro" id="IPR004443">
    <property type="entry name" value="YjeF_N_dom"/>
</dbReference>
<comment type="similarity">
    <text evidence="4 19">In the C-terminal section; belongs to the NnrD/CARKD family.</text>
</comment>
<comment type="catalytic activity">
    <reaction evidence="16 17 19">
        <text>(6S)-NADPHX + ADP = AMP + phosphate + NADPH + H(+)</text>
        <dbReference type="Rhea" id="RHEA:32235"/>
        <dbReference type="ChEBI" id="CHEBI:15378"/>
        <dbReference type="ChEBI" id="CHEBI:43474"/>
        <dbReference type="ChEBI" id="CHEBI:57783"/>
        <dbReference type="ChEBI" id="CHEBI:64076"/>
        <dbReference type="ChEBI" id="CHEBI:456215"/>
        <dbReference type="ChEBI" id="CHEBI:456216"/>
        <dbReference type="EC" id="4.2.1.136"/>
    </reaction>
</comment>
<sequence length="507" mass="52113">MRNGFLHDLPKVHRSAAVRVAEQVAMSRVGLDEDDLMARAGLAAWRLLLDRWPEAQRIGVVCGPGNNGGDGYVLAELARSSGRHVFVLRLGDEVKAGAARRAAEAYLLAGGEAATFVVDDGLPQVDVWVDALFGIGLHRALEGAAADLVAALDHDNAAPILALDIPSGVDADSGHHDGVAVRADVTLAFIAGKPGLYTGRGRVAAGEVVIDTLGLADHVFDDLEPAACIARIAALPRWFPPRARDAHKGRFGHVLCIGGDRGYGGALALCAEAALRTGAGLVSAATRAEHVPALLARRPECMTRAVDDASELQPLLDAASVIAIGPGLGDGEWGAAMLDAALATDLPRVLDADALNAIARRDARTLGDAVITPHPGEAARLLGETVAEVERDRVQAARRLAGRYACTVVLKGAGSVIAAPGEIPAIVDAGNPGMATGGMGDVLTGTIAALLAQGRPQGLSCFEAAVCGALLHAAAGDAAARDGGERGLLPSDLFPQLRRLANPVARA</sequence>
<comment type="similarity">
    <text evidence="18">Belongs to the NnrE/AIBP family.</text>
</comment>
<evidence type="ECO:0000256" key="4">
    <source>
        <dbReference type="ARBA" id="ARBA00009524"/>
    </source>
</evidence>
<evidence type="ECO:0000256" key="15">
    <source>
        <dbReference type="ARBA" id="ARBA00048238"/>
    </source>
</evidence>
<feature type="binding site" evidence="18">
    <location>
        <position position="167"/>
    </location>
    <ligand>
        <name>K(+)</name>
        <dbReference type="ChEBI" id="CHEBI:29103"/>
    </ligand>
</feature>
<keyword evidence="23" id="KW-1185">Reference proteome</keyword>
<keyword evidence="10 17" id="KW-0520">NAD</keyword>
<dbReference type="PROSITE" id="PS51383">
    <property type="entry name" value="YJEF_C_3"/>
    <property type="match status" value="1"/>
</dbReference>
<dbReference type="SUPFAM" id="SSF64153">
    <property type="entry name" value="YjeF N-terminal domain-like"/>
    <property type="match status" value="1"/>
</dbReference>
<evidence type="ECO:0000256" key="13">
    <source>
        <dbReference type="ARBA" id="ARBA00023268"/>
    </source>
</evidence>
<feature type="binding site" evidence="17">
    <location>
        <position position="440"/>
    </location>
    <ligand>
        <name>AMP</name>
        <dbReference type="ChEBI" id="CHEBI:456215"/>
    </ligand>
</feature>
<dbReference type="PROSITE" id="PS51385">
    <property type="entry name" value="YJEF_N"/>
    <property type="match status" value="1"/>
</dbReference>
<dbReference type="SUPFAM" id="SSF53613">
    <property type="entry name" value="Ribokinase-like"/>
    <property type="match status" value="1"/>
</dbReference>
<evidence type="ECO:0000256" key="16">
    <source>
        <dbReference type="ARBA" id="ARBA00049209"/>
    </source>
</evidence>
<evidence type="ECO:0000259" key="21">
    <source>
        <dbReference type="PROSITE" id="PS51385"/>
    </source>
</evidence>
<dbReference type="InterPro" id="IPR017953">
    <property type="entry name" value="Carbohydrate_kinase_pred_CS"/>
</dbReference>
<comment type="catalytic activity">
    <reaction evidence="15 17 19">
        <text>(6S)-NADHX + ADP = AMP + phosphate + NADH + H(+)</text>
        <dbReference type="Rhea" id="RHEA:32223"/>
        <dbReference type="ChEBI" id="CHEBI:15378"/>
        <dbReference type="ChEBI" id="CHEBI:43474"/>
        <dbReference type="ChEBI" id="CHEBI:57945"/>
        <dbReference type="ChEBI" id="CHEBI:64074"/>
        <dbReference type="ChEBI" id="CHEBI:456215"/>
        <dbReference type="ChEBI" id="CHEBI:456216"/>
        <dbReference type="EC" id="4.2.1.136"/>
    </reaction>
</comment>
<evidence type="ECO:0000256" key="11">
    <source>
        <dbReference type="ARBA" id="ARBA00023235"/>
    </source>
</evidence>
<feature type="binding site" evidence="17">
    <location>
        <position position="441"/>
    </location>
    <ligand>
        <name>(6S)-NADPHX</name>
        <dbReference type="ChEBI" id="CHEBI:64076"/>
    </ligand>
</feature>
<organism evidence="22 23">
    <name type="scientific">Lysobacter hankyongensis</name>
    <dbReference type="NCBI Taxonomy" id="1176535"/>
    <lineage>
        <taxon>Bacteria</taxon>
        <taxon>Pseudomonadati</taxon>
        <taxon>Pseudomonadota</taxon>
        <taxon>Gammaproteobacteria</taxon>
        <taxon>Lysobacterales</taxon>
        <taxon>Lysobacteraceae</taxon>
        <taxon>Lysobacter</taxon>
    </lineage>
</organism>
<comment type="cofactor">
    <cofactor evidence="17">
        <name>Mg(2+)</name>
        <dbReference type="ChEBI" id="CHEBI:18420"/>
    </cofactor>
</comment>
<dbReference type="Gene3D" id="3.40.50.10260">
    <property type="entry name" value="YjeF N-terminal domain"/>
    <property type="match status" value="1"/>
</dbReference>
<keyword evidence="13" id="KW-0511">Multifunctional enzyme</keyword>
<keyword evidence="8 17" id="KW-0521">NADP</keyword>
<evidence type="ECO:0000256" key="19">
    <source>
        <dbReference type="PIRNR" id="PIRNR017184"/>
    </source>
</evidence>
<feature type="binding site" evidence="17">
    <location>
        <begin position="411"/>
        <end position="415"/>
    </location>
    <ligand>
        <name>AMP</name>
        <dbReference type="ChEBI" id="CHEBI:456215"/>
    </ligand>
</feature>
<dbReference type="EMBL" id="BAABJE010000001">
    <property type="protein sequence ID" value="GAA4780972.1"/>
    <property type="molecule type" value="Genomic_DNA"/>
</dbReference>
<dbReference type="PROSITE" id="PS01050">
    <property type="entry name" value="YJEF_C_2"/>
    <property type="match status" value="1"/>
</dbReference>
<feature type="binding site" evidence="17">
    <location>
        <position position="327"/>
    </location>
    <ligand>
        <name>(6S)-NADPHX</name>
        <dbReference type="ChEBI" id="CHEBI:64076"/>
    </ligand>
</feature>
<evidence type="ECO:0000256" key="18">
    <source>
        <dbReference type="HAMAP-Rule" id="MF_01966"/>
    </source>
</evidence>
<evidence type="ECO:0000256" key="3">
    <source>
        <dbReference type="ARBA" id="ARBA00006001"/>
    </source>
</evidence>
<dbReference type="CDD" id="cd01171">
    <property type="entry name" value="YXKO-related"/>
    <property type="match status" value="1"/>
</dbReference>
<feature type="binding site" evidence="18">
    <location>
        <begin position="66"/>
        <end position="70"/>
    </location>
    <ligand>
        <name>(6S)-NADPHX</name>
        <dbReference type="ChEBI" id="CHEBI:64076"/>
    </ligand>
</feature>
<evidence type="ECO:0000256" key="9">
    <source>
        <dbReference type="ARBA" id="ARBA00022958"/>
    </source>
</evidence>
<dbReference type="InterPro" id="IPR036652">
    <property type="entry name" value="YjeF_N_dom_sf"/>
</dbReference>
<gene>
    <name evidence="17" type="primary">nnrD</name>
    <name evidence="18" type="synonym">nnrE</name>
    <name evidence="22" type="ORF">GCM10023307_01290</name>
</gene>
<dbReference type="Pfam" id="PF01256">
    <property type="entry name" value="Carb_kinase"/>
    <property type="match status" value="1"/>
</dbReference>
<evidence type="ECO:0000256" key="10">
    <source>
        <dbReference type="ARBA" id="ARBA00023027"/>
    </source>
</evidence>
<comment type="catalytic activity">
    <reaction evidence="1 18 19">
        <text>(6R)-NADHX = (6S)-NADHX</text>
        <dbReference type="Rhea" id="RHEA:32215"/>
        <dbReference type="ChEBI" id="CHEBI:64074"/>
        <dbReference type="ChEBI" id="CHEBI:64075"/>
        <dbReference type="EC" id="5.1.99.6"/>
    </reaction>
</comment>
<comment type="function">
    <text evidence="18">Catalyzes the epimerization of the S- and R-forms of NAD(P)HX, a damaged form of NAD(P)H that is a result of enzymatic or heat-dependent hydration. This is a prerequisite for the S-specific NAD(P)H-hydrate dehydratase to allow the repair of both epimers of NAD(P)HX.</text>
</comment>
<evidence type="ECO:0000256" key="6">
    <source>
        <dbReference type="ARBA" id="ARBA00022741"/>
    </source>
</evidence>
<evidence type="ECO:0000256" key="14">
    <source>
        <dbReference type="ARBA" id="ARBA00025153"/>
    </source>
</evidence>
<feature type="domain" description="YjeF C-terminal" evidence="20">
    <location>
        <begin position="231"/>
        <end position="504"/>
    </location>
</feature>
<keyword evidence="12 17" id="KW-0456">Lyase</keyword>
<comment type="function">
    <text evidence="14 19">Bifunctional enzyme that catalyzes the epimerization of the S- and R-forms of NAD(P)HX and the dehydration of the S-form of NAD(P)HX at the expense of ADP, which is converted to AMP. This allows the repair of both epimers of NAD(P)HX, a damaged form of NAD(P)H that is a result of enzymatic or heat-dependent hydration.</text>
</comment>
<dbReference type="NCBIfam" id="TIGR00196">
    <property type="entry name" value="yjeF_cterm"/>
    <property type="match status" value="1"/>
</dbReference>
<evidence type="ECO:0000313" key="23">
    <source>
        <dbReference type="Proteomes" id="UP001499959"/>
    </source>
</evidence>
<name>A0ABP9AGX9_9GAMM</name>
<evidence type="ECO:0000313" key="22">
    <source>
        <dbReference type="EMBL" id="GAA4780972.1"/>
    </source>
</evidence>
<keyword evidence="9 18" id="KW-0630">Potassium</keyword>
<keyword evidence="5 18" id="KW-0479">Metal-binding</keyword>
<dbReference type="PANTHER" id="PTHR12592">
    <property type="entry name" value="ATP-DEPENDENT (S)-NAD(P)H-HYDRATE DEHYDRATASE FAMILY MEMBER"/>
    <property type="match status" value="1"/>
</dbReference>
<feature type="binding site" evidence="18">
    <location>
        <begin position="134"/>
        <end position="140"/>
    </location>
    <ligand>
        <name>(6S)-NADPHX</name>
        <dbReference type="ChEBI" id="CHEBI:64076"/>
    </ligand>
</feature>
<keyword evidence="6 17" id="KW-0547">Nucleotide-binding</keyword>
<dbReference type="NCBIfam" id="TIGR00197">
    <property type="entry name" value="yjeF_nterm"/>
    <property type="match status" value="1"/>
</dbReference>